<feature type="chain" id="PRO_5014945410" description="Lipoprotein" evidence="1">
    <location>
        <begin position="23"/>
        <end position="140"/>
    </location>
</feature>
<dbReference type="EMBL" id="FPAS01000002">
    <property type="protein sequence ID" value="SFT65420.1"/>
    <property type="molecule type" value="Genomic_DNA"/>
</dbReference>
<reference evidence="2 3" key="1">
    <citation type="submission" date="2016-10" db="EMBL/GenBank/DDBJ databases">
        <authorList>
            <person name="de Groot N.N."/>
        </authorList>
    </citation>
    <scope>NUCLEOTIDE SEQUENCE [LARGE SCALE GENOMIC DNA]</scope>
    <source>
        <strain evidence="2 3">CGMCC 1.7005</strain>
    </source>
</reference>
<evidence type="ECO:0008006" key="4">
    <source>
        <dbReference type="Google" id="ProtNLM"/>
    </source>
</evidence>
<organism evidence="2 3">
    <name type="scientific">Lishizhenia tianjinensis</name>
    <dbReference type="NCBI Taxonomy" id="477690"/>
    <lineage>
        <taxon>Bacteria</taxon>
        <taxon>Pseudomonadati</taxon>
        <taxon>Bacteroidota</taxon>
        <taxon>Flavobacteriia</taxon>
        <taxon>Flavobacteriales</taxon>
        <taxon>Crocinitomicaceae</taxon>
        <taxon>Lishizhenia</taxon>
    </lineage>
</organism>
<evidence type="ECO:0000313" key="2">
    <source>
        <dbReference type="EMBL" id="SFT65420.1"/>
    </source>
</evidence>
<evidence type="ECO:0000313" key="3">
    <source>
        <dbReference type="Proteomes" id="UP000236454"/>
    </source>
</evidence>
<feature type="signal peptide" evidence="1">
    <location>
        <begin position="1"/>
        <end position="22"/>
    </location>
</feature>
<accession>A0A1I6ZRW8</accession>
<dbReference type="Proteomes" id="UP000236454">
    <property type="component" value="Unassembled WGS sequence"/>
</dbReference>
<keyword evidence="3" id="KW-1185">Reference proteome</keyword>
<sequence length="140" mass="15096">MKTLRITLLASLVALSFTQCNKASRCKGEVCTQELGANEIAGDITEAQGTFTLNYKAVASGGDFTGGMEADFYVSKKNQLVVAADSRCVTLEGPYKVSSNEVTFKDDCEYHCSFKVKRTGSELTKVTVLNSVGEILGVFE</sequence>
<dbReference type="RefSeq" id="WP_090247953.1">
    <property type="nucleotide sequence ID" value="NZ_FPAS01000002.1"/>
</dbReference>
<gene>
    <name evidence="2" type="ORF">SAMN05216474_1574</name>
</gene>
<protein>
    <recommendedName>
        <fullName evidence="4">Lipoprotein</fullName>
    </recommendedName>
</protein>
<keyword evidence="1" id="KW-0732">Signal</keyword>
<proteinExistence type="predicted"/>
<dbReference type="AlphaFoldDB" id="A0A1I6ZRW8"/>
<name>A0A1I6ZRW8_9FLAO</name>
<evidence type="ECO:0000256" key="1">
    <source>
        <dbReference type="SAM" id="SignalP"/>
    </source>
</evidence>